<dbReference type="Proteomes" id="UP000289738">
    <property type="component" value="Chromosome B01"/>
</dbReference>
<gene>
    <name evidence="1" type="ORF">Ahy_B01g052612</name>
</gene>
<accession>A0A445APW5</accession>
<keyword evidence="2" id="KW-1185">Reference proteome</keyword>
<proteinExistence type="predicted"/>
<sequence>MNCPARIYVHILKDVGLWRIFKVVLNHSHPYCPYRAEMLKQHRELSIFVCRTIENNEKARIRPIIHSNSGQSSKTKFYRKDMRNYITRKVRNISEQDDAKEFGNTVLEAISGFQLTEVLFELFDVVAFSGINFVSFVRLISSYLDSSLSRSPVLDWDEKHITEREHACLF</sequence>
<reference evidence="1 2" key="1">
    <citation type="submission" date="2019-01" db="EMBL/GenBank/DDBJ databases">
        <title>Sequencing of cultivated peanut Arachis hypogaea provides insights into genome evolution and oil improvement.</title>
        <authorList>
            <person name="Chen X."/>
        </authorList>
    </citation>
    <scope>NUCLEOTIDE SEQUENCE [LARGE SCALE GENOMIC DNA]</scope>
    <source>
        <strain evidence="2">cv. Fuhuasheng</strain>
        <tissue evidence="1">Leaves</tissue>
    </source>
</reference>
<organism evidence="1 2">
    <name type="scientific">Arachis hypogaea</name>
    <name type="common">Peanut</name>
    <dbReference type="NCBI Taxonomy" id="3818"/>
    <lineage>
        <taxon>Eukaryota</taxon>
        <taxon>Viridiplantae</taxon>
        <taxon>Streptophyta</taxon>
        <taxon>Embryophyta</taxon>
        <taxon>Tracheophyta</taxon>
        <taxon>Spermatophyta</taxon>
        <taxon>Magnoliopsida</taxon>
        <taxon>eudicotyledons</taxon>
        <taxon>Gunneridae</taxon>
        <taxon>Pentapetalae</taxon>
        <taxon>rosids</taxon>
        <taxon>fabids</taxon>
        <taxon>Fabales</taxon>
        <taxon>Fabaceae</taxon>
        <taxon>Papilionoideae</taxon>
        <taxon>50 kb inversion clade</taxon>
        <taxon>dalbergioids sensu lato</taxon>
        <taxon>Dalbergieae</taxon>
        <taxon>Pterocarpus clade</taxon>
        <taxon>Arachis</taxon>
    </lineage>
</organism>
<dbReference type="AlphaFoldDB" id="A0A445APW5"/>
<comment type="caution">
    <text evidence="1">The sequence shown here is derived from an EMBL/GenBank/DDBJ whole genome shotgun (WGS) entry which is preliminary data.</text>
</comment>
<evidence type="ECO:0000313" key="2">
    <source>
        <dbReference type="Proteomes" id="UP000289738"/>
    </source>
</evidence>
<name>A0A445APW5_ARAHY</name>
<dbReference type="EMBL" id="SDMP01000011">
    <property type="protein sequence ID" value="RYR28478.1"/>
    <property type="molecule type" value="Genomic_DNA"/>
</dbReference>
<evidence type="ECO:0000313" key="1">
    <source>
        <dbReference type="EMBL" id="RYR28478.1"/>
    </source>
</evidence>
<evidence type="ECO:0008006" key="3">
    <source>
        <dbReference type="Google" id="ProtNLM"/>
    </source>
</evidence>
<protein>
    <recommendedName>
        <fullName evidence="3">Protein FAR1-RELATED SEQUENCE</fullName>
    </recommendedName>
</protein>